<keyword evidence="8 11" id="KW-1015">Disulfide bond</keyword>
<evidence type="ECO:0000256" key="1">
    <source>
        <dbReference type="ARBA" id="ARBA00004613"/>
    </source>
</evidence>
<keyword evidence="6 12" id="KW-0732">Signal</keyword>
<name>A0AAD5W1L5_9AGAR</name>
<evidence type="ECO:0000313" key="14">
    <source>
        <dbReference type="Proteomes" id="UP001213000"/>
    </source>
</evidence>
<accession>A0AAD5W1L5</accession>
<feature type="signal peptide" evidence="12">
    <location>
        <begin position="1"/>
        <end position="17"/>
    </location>
</feature>
<keyword evidence="4 12" id="KW-0719">Serine esterase</keyword>
<comment type="function">
    <text evidence="12">Catalyzes the hydrolysis of complex carboxylic polyesters found in the cell wall of plants. Degrades cutin, a macromolecule that forms the structure of the plant cuticle.</text>
</comment>
<comment type="caution">
    <text evidence="13">The sequence shown here is derived from an EMBL/GenBank/DDBJ whole genome shotgun (WGS) entry which is preliminary data.</text>
</comment>
<evidence type="ECO:0000256" key="4">
    <source>
        <dbReference type="ARBA" id="ARBA00022487"/>
    </source>
</evidence>
<dbReference type="Gene3D" id="3.40.50.1820">
    <property type="entry name" value="alpha/beta hydrolase"/>
    <property type="match status" value="1"/>
</dbReference>
<evidence type="ECO:0000256" key="8">
    <source>
        <dbReference type="ARBA" id="ARBA00023157"/>
    </source>
</evidence>
<comment type="catalytic activity">
    <reaction evidence="9 12">
        <text>cutin + H2O = cutin monomers.</text>
        <dbReference type="EC" id="3.1.1.74"/>
    </reaction>
</comment>
<feature type="active site" description="Nucleophile" evidence="10">
    <location>
        <position position="113"/>
    </location>
</feature>
<dbReference type="PROSITE" id="PS00931">
    <property type="entry name" value="CUTINASE_2"/>
    <property type="match status" value="1"/>
</dbReference>
<dbReference type="InterPro" id="IPR029058">
    <property type="entry name" value="AB_hydrolase_fold"/>
</dbReference>
<feature type="disulfide bond" evidence="11">
    <location>
        <begin position="27"/>
        <end position="102"/>
    </location>
</feature>
<dbReference type="PANTHER" id="PTHR48250:SF1">
    <property type="entry name" value="CUTINASE"/>
    <property type="match status" value="1"/>
</dbReference>
<feature type="disulfide bond" evidence="11">
    <location>
        <begin position="161"/>
        <end position="168"/>
    </location>
</feature>
<feature type="active site" description="Proton donor/acceptor" evidence="10">
    <location>
        <position position="178"/>
    </location>
</feature>
<dbReference type="SUPFAM" id="SSF53474">
    <property type="entry name" value="alpha/beta-Hydrolases"/>
    <property type="match status" value="1"/>
</dbReference>
<sequence length="196" mass="19624">MFKTSLFAAVLSAVAYAAPPMQSRQSCADVTVIFARGTGEVAPIGTIVGPPFQTALQSAIGGRSLSFVGVNYAATVGGFLEGGDPAGARTMAADVNSAASSCPNTEIVMSGYSQGAQLVHLAAGQISSSVQNRVAAVVVFGDPDNGDGFPGVLNGRSITFCANGDNICQGGDIILPPHLSYGANAGQAASFVASHL</sequence>
<feature type="chain" id="PRO_5041780425" description="Cutinase" evidence="12">
    <location>
        <begin position="18"/>
        <end position="196"/>
    </location>
</feature>
<organism evidence="13 14">
    <name type="scientific">Leucocoprinus birnbaumii</name>
    <dbReference type="NCBI Taxonomy" id="56174"/>
    <lineage>
        <taxon>Eukaryota</taxon>
        <taxon>Fungi</taxon>
        <taxon>Dikarya</taxon>
        <taxon>Basidiomycota</taxon>
        <taxon>Agaricomycotina</taxon>
        <taxon>Agaricomycetes</taxon>
        <taxon>Agaricomycetidae</taxon>
        <taxon>Agaricales</taxon>
        <taxon>Agaricineae</taxon>
        <taxon>Agaricaceae</taxon>
        <taxon>Leucocoprinus</taxon>
    </lineage>
</organism>
<dbReference type="Proteomes" id="UP001213000">
    <property type="component" value="Unassembled WGS sequence"/>
</dbReference>
<dbReference type="PANTHER" id="PTHR48250">
    <property type="entry name" value="CUTINASE 2-RELATED"/>
    <property type="match status" value="1"/>
</dbReference>
<evidence type="ECO:0000256" key="7">
    <source>
        <dbReference type="ARBA" id="ARBA00022801"/>
    </source>
</evidence>
<dbReference type="Pfam" id="PF01083">
    <property type="entry name" value="Cutinase"/>
    <property type="match status" value="1"/>
</dbReference>
<proteinExistence type="inferred from homology"/>
<keyword evidence="7 12" id="KW-0378">Hydrolase</keyword>
<evidence type="ECO:0000256" key="5">
    <source>
        <dbReference type="ARBA" id="ARBA00022525"/>
    </source>
</evidence>
<protein>
    <recommendedName>
        <fullName evidence="3 12">Cutinase</fullName>
        <ecNumber evidence="3 12">3.1.1.74</ecNumber>
    </recommendedName>
</protein>
<dbReference type="InterPro" id="IPR000675">
    <property type="entry name" value="Cutinase/axe"/>
</dbReference>
<comment type="similarity">
    <text evidence="2 12">Belongs to the cutinase family.</text>
</comment>
<dbReference type="EMBL" id="JANIEX010000023">
    <property type="protein sequence ID" value="KAJ3575934.1"/>
    <property type="molecule type" value="Genomic_DNA"/>
</dbReference>
<evidence type="ECO:0000256" key="3">
    <source>
        <dbReference type="ARBA" id="ARBA00013095"/>
    </source>
</evidence>
<evidence type="ECO:0000256" key="2">
    <source>
        <dbReference type="ARBA" id="ARBA00007534"/>
    </source>
</evidence>
<gene>
    <name evidence="13" type="ORF">NP233_g755</name>
</gene>
<comment type="subcellular location">
    <subcellularLocation>
        <location evidence="1 12">Secreted</location>
    </subcellularLocation>
</comment>
<keyword evidence="14" id="KW-1185">Reference proteome</keyword>
<evidence type="ECO:0000256" key="9">
    <source>
        <dbReference type="ARBA" id="ARBA00034045"/>
    </source>
</evidence>
<evidence type="ECO:0000256" key="11">
    <source>
        <dbReference type="PIRSR" id="PIRSR611150-2"/>
    </source>
</evidence>
<evidence type="ECO:0000256" key="6">
    <source>
        <dbReference type="ARBA" id="ARBA00022729"/>
    </source>
</evidence>
<evidence type="ECO:0000256" key="10">
    <source>
        <dbReference type="PIRSR" id="PIRSR611150-1"/>
    </source>
</evidence>
<dbReference type="SMART" id="SM01110">
    <property type="entry name" value="Cutinase"/>
    <property type="match status" value="1"/>
</dbReference>
<dbReference type="PRINTS" id="PR00129">
    <property type="entry name" value="CUTINASE"/>
</dbReference>
<dbReference type="GO" id="GO:0050525">
    <property type="term" value="F:cutinase activity"/>
    <property type="evidence" value="ECO:0007669"/>
    <property type="project" value="UniProtKB-UniRule"/>
</dbReference>
<reference evidence="13" key="1">
    <citation type="submission" date="2022-07" db="EMBL/GenBank/DDBJ databases">
        <title>Genome Sequence of Leucocoprinus birnbaumii.</title>
        <authorList>
            <person name="Buettner E."/>
        </authorList>
    </citation>
    <scope>NUCLEOTIDE SEQUENCE</scope>
    <source>
        <strain evidence="13">VT141</strain>
    </source>
</reference>
<dbReference type="AlphaFoldDB" id="A0AAD5W1L5"/>
<feature type="active site" evidence="10">
    <location>
        <position position="165"/>
    </location>
</feature>
<evidence type="ECO:0000256" key="12">
    <source>
        <dbReference type="RuleBase" id="RU361263"/>
    </source>
</evidence>
<dbReference type="InterPro" id="IPR043580">
    <property type="entry name" value="CUTINASE_1"/>
</dbReference>
<dbReference type="GO" id="GO:0005576">
    <property type="term" value="C:extracellular region"/>
    <property type="evidence" value="ECO:0007669"/>
    <property type="project" value="UniProtKB-SubCell"/>
</dbReference>
<dbReference type="InterPro" id="IPR011150">
    <property type="entry name" value="Cutinase_monf"/>
</dbReference>
<dbReference type="PROSITE" id="PS00155">
    <property type="entry name" value="CUTINASE_1"/>
    <property type="match status" value="1"/>
</dbReference>
<keyword evidence="5 12" id="KW-0964">Secreted</keyword>
<dbReference type="InterPro" id="IPR043579">
    <property type="entry name" value="CUTINASE_2"/>
</dbReference>
<evidence type="ECO:0000313" key="13">
    <source>
        <dbReference type="EMBL" id="KAJ3575934.1"/>
    </source>
</evidence>
<dbReference type="GO" id="GO:0016052">
    <property type="term" value="P:carbohydrate catabolic process"/>
    <property type="evidence" value="ECO:0007669"/>
    <property type="project" value="TreeGrafter"/>
</dbReference>
<dbReference type="EC" id="3.1.1.74" evidence="3 12"/>